<organism evidence="13 14">
    <name type="scientific">Kingella denitrificans ATCC 33394</name>
    <dbReference type="NCBI Taxonomy" id="888741"/>
    <lineage>
        <taxon>Bacteria</taxon>
        <taxon>Pseudomonadati</taxon>
        <taxon>Pseudomonadota</taxon>
        <taxon>Betaproteobacteria</taxon>
        <taxon>Neisseriales</taxon>
        <taxon>Neisseriaceae</taxon>
        <taxon>Kingella</taxon>
    </lineage>
</organism>
<evidence type="ECO:0000256" key="9">
    <source>
        <dbReference type="ARBA" id="ARBA00025772"/>
    </source>
</evidence>
<keyword evidence="14" id="KW-1185">Reference proteome</keyword>
<evidence type="ECO:0000256" key="7">
    <source>
        <dbReference type="ARBA" id="ARBA00022989"/>
    </source>
</evidence>
<dbReference type="SUPFAM" id="SSF54523">
    <property type="entry name" value="Pili subunits"/>
    <property type="match status" value="1"/>
</dbReference>
<dbReference type="InterPro" id="IPR022346">
    <property type="entry name" value="T2SS_GspH"/>
</dbReference>
<protein>
    <recommendedName>
        <fullName evidence="2">Type II secretion system protein H</fullName>
    </recommendedName>
    <alternativeName>
        <fullName evidence="10">General secretion pathway protein H</fullName>
    </alternativeName>
</protein>
<feature type="transmembrane region" description="Helical" evidence="11">
    <location>
        <begin position="30"/>
        <end position="50"/>
    </location>
</feature>
<gene>
    <name evidence="13" type="primary">fimT</name>
    <name evidence="13" type="ORF">HMPREF9098_0060</name>
</gene>
<evidence type="ECO:0000256" key="4">
    <source>
        <dbReference type="ARBA" id="ARBA00022481"/>
    </source>
</evidence>
<evidence type="ECO:0000256" key="10">
    <source>
        <dbReference type="ARBA" id="ARBA00030775"/>
    </source>
</evidence>
<comment type="caution">
    <text evidence="13">The sequence shown here is derived from an EMBL/GenBank/DDBJ whole genome shotgun (WGS) entry which is preliminary data.</text>
</comment>
<dbReference type="InterPro" id="IPR012902">
    <property type="entry name" value="N_methyl_site"/>
</dbReference>
<evidence type="ECO:0000259" key="12">
    <source>
        <dbReference type="Pfam" id="PF12019"/>
    </source>
</evidence>
<keyword evidence="5" id="KW-0997">Cell inner membrane</keyword>
<dbReference type="Proteomes" id="UP000004088">
    <property type="component" value="Unassembled WGS sequence"/>
</dbReference>
<keyword evidence="7 11" id="KW-1133">Transmembrane helix</keyword>
<dbReference type="GO" id="GO:0015628">
    <property type="term" value="P:protein secretion by the type II secretion system"/>
    <property type="evidence" value="ECO:0007669"/>
    <property type="project" value="InterPro"/>
</dbReference>
<evidence type="ECO:0000256" key="1">
    <source>
        <dbReference type="ARBA" id="ARBA00004377"/>
    </source>
</evidence>
<accession>F0EW26</accession>
<evidence type="ECO:0000313" key="13">
    <source>
        <dbReference type="EMBL" id="EGC18535.1"/>
    </source>
</evidence>
<evidence type="ECO:0000256" key="8">
    <source>
        <dbReference type="ARBA" id="ARBA00023136"/>
    </source>
</evidence>
<keyword evidence="8 11" id="KW-0472">Membrane</keyword>
<evidence type="ECO:0000256" key="2">
    <source>
        <dbReference type="ARBA" id="ARBA00021549"/>
    </source>
</evidence>
<dbReference type="Pfam" id="PF12019">
    <property type="entry name" value="GspH"/>
    <property type="match status" value="1"/>
</dbReference>
<dbReference type="GO" id="GO:0005886">
    <property type="term" value="C:plasma membrane"/>
    <property type="evidence" value="ECO:0007669"/>
    <property type="project" value="UniProtKB-SubCell"/>
</dbReference>
<reference evidence="13 14" key="1">
    <citation type="submission" date="2011-01" db="EMBL/GenBank/DDBJ databases">
        <authorList>
            <person name="Muzny D."/>
            <person name="Qin X."/>
            <person name="Deng J."/>
            <person name="Jiang H."/>
            <person name="Liu Y."/>
            <person name="Qu J."/>
            <person name="Song X.-Z."/>
            <person name="Zhang L."/>
            <person name="Thornton R."/>
            <person name="Coyle M."/>
            <person name="Francisco L."/>
            <person name="Jackson L."/>
            <person name="Javaid M."/>
            <person name="Korchina V."/>
            <person name="Kovar C."/>
            <person name="Mata R."/>
            <person name="Mathew T."/>
            <person name="Ngo R."/>
            <person name="Nguyen L."/>
            <person name="Nguyen N."/>
            <person name="Okwuonu G."/>
            <person name="Ongeri F."/>
            <person name="Pham C."/>
            <person name="Simmons D."/>
            <person name="Wilczek-Boney K."/>
            <person name="Hale W."/>
            <person name="Jakkamsetti A."/>
            <person name="Pham P."/>
            <person name="Ruth R."/>
            <person name="San Lucas F."/>
            <person name="Warren J."/>
            <person name="Zhang J."/>
            <person name="Zhao Z."/>
            <person name="Zhou C."/>
            <person name="Zhu D."/>
            <person name="Lee S."/>
            <person name="Bess C."/>
            <person name="Blankenburg K."/>
            <person name="Forbes L."/>
            <person name="Fu Q."/>
            <person name="Gubbala S."/>
            <person name="Hirani K."/>
            <person name="Jayaseelan J.C."/>
            <person name="Lara F."/>
            <person name="Munidasa M."/>
            <person name="Palculict T."/>
            <person name="Patil S."/>
            <person name="Pu L.-L."/>
            <person name="Saada N."/>
            <person name="Tang L."/>
            <person name="Weissenberger G."/>
            <person name="Zhu Y."/>
            <person name="Hemphill L."/>
            <person name="Shang Y."/>
            <person name="Youmans B."/>
            <person name="Ayvaz T."/>
            <person name="Ross M."/>
            <person name="Santibanez J."/>
            <person name="Aqrawi P."/>
            <person name="Gross S."/>
            <person name="Joshi V."/>
            <person name="Fowler G."/>
            <person name="Nazareth L."/>
            <person name="Reid J."/>
            <person name="Worley K."/>
            <person name="Petrosino J."/>
            <person name="Highlander S."/>
            <person name="Gibbs R."/>
        </authorList>
    </citation>
    <scope>NUCLEOTIDE SEQUENCE [LARGE SCALE GENOMIC DNA]</scope>
    <source>
        <strain evidence="13 14">ATCC 33394</strain>
    </source>
</reference>
<dbReference type="NCBIfam" id="TIGR02532">
    <property type="entry name" value="IV_pilin_GFxxxE"/>
    <property type="match status" value="1"/>
</dbReference>
<keyword evidence="4" id="KW-0488">Methylation</keyword>
<feature type="domain" description="General secretion pathway GspH" evidence="12">
    <location>
        <begin position="66"/>
        <end position="143"/>
    </location>
</feature>
<comment type="similarity">
    <text evidence="9">Belongs to the GSP H family.</text>
</comment>
<evidence type="ECO:0000313" key="14">
    <source>
        <dbReference type="Proteomes" id="UP000004088"/>
    </source>
</evidence>
<dbReference type="Gene3D" id="3.30.700.10">
    <property type="entry name" value="Glycoprotein, Type 4 Pilin"/>
    <property type="match status" value="1"/>
</dbReference>
<dbReference type="GO" id="GO:0015627">
    <property type="term" value="C:type II protein secretion system complex"/>
    <property type="evidence" value="ECO:0007669"/>
    <property type="project" value="InterPro"/>
</dbReference>
<keyword evidence="6 11" id="KW-0812">Transmembrane</keyword>
<dbReference type="EMBL" id="AEWV01000002">
    <property type="protein sequence ID" value="EGC18535.1"/>
    <property type="molecule type" value="Genomic_DNA"/>
</dbReference>
<evidence type="ECO:0000256" key="5">
    <source>
        <dbReference type="ARBA" id="ARBA00022519"/>
    </source>
</evidence>
<evidence type="ECO:0000256" key="11">
    <source>
        <dbReference type="SAM" id="Phobius"/>
    </source>
</evidence>
<dbReference type="STRING" id="888741.HMPREF9098_0060"/>
<dbReference type="Pfam" id="PF07963">
    <property type="entry name" value="N_methyl"/>
    <property type="match status" value="1"/>
</dbReference>
<dbReference type="HOGENOM" id="CLU_101761_0_0_4"/>
<evidence type="ECO:0000256" key="6">
    <source>
        <dbReference type="ARBA" id="ARBA00022692"/>
    </source>
</evidence>
<dbReference type="PROSITE" id="PS00409">
    <property type="entry name" value="PROKAR_NTER_METHYL"/>
    <property type="match status" value="1"/>
</dbReference>
<comment type="subcellular location">
    <subcellularLocation>
        <location evidence="1">Cell inner membrane</location>
        <topology evidence="1">Single-pass membrane protein</topology>
    </subcellularLocation>
</comment>
<keyword evidence="3" id="KW-1003">Cell membrane</keyword>
<evidence type="ECO:0000256" key="3">
    <source>
        <dbReference type="ARBA" id="ARBA00022475"/>
    </source>
</evidence>
<dbReference type="AlphaFoldDB" id="F0EW26"/>
<sequence length="251" mass="26972">MCLNMQTHRNNILNYGYAFMKKYTNPTKGFTLVELMVTLAVMGIMAAIAFPSMSNFIANTRLTNRAGQVANLFRFAKGEAVRLGVPVVVCGVKVRTDGRPSGVCSPSSVSSGMMAYADNNKNGMYDDGTDVMLRSVSINGNDNPEKMTVEVNKCKVDGTSCTTDSIVEYVFFANGMYGSKKVARTTQTDLVNNVEVAQSFLRIRIKDVQRTNLAARNTVVAPSGAAAICQTGSTSNAADGFSAIMKTVCDS</sequence>
<proteinExistence type="inferred from homology"/>
<name>F0EW26_9NEIS</name>
<dbReference type="InterPro" id="IPR045584">
    <property type="entry name" value="Pilin-like"/>
</dbReference>